<organism evidence="2 3">
    <name type="scientific">Nelumbo nucifera</name>
    <name type="common">Sacred lotus</name>
    <dbReference type="NCBI Taxonomy" id="4432"/>
    <lineage>
        <taxon>Eukaryota</taxon>
        <taxon>Viridiplantae</taxon>
        <taxon>Streptophyta</taxon>
        <taxon>Embryophyta</taxon>
        <taxon>Tracheophyta</taxon>
        <taxon>Spermatophyta</taxon>
        <taxon>Magnoliopsida</taxon>
        <taxon>Proteales</taxon>
        <taxon>Nelumbonaceae</taxon>
        <taxon>Nelumbo</taxon>
    </lineage>
</organism>
<gene>
    <name evidence="2" type="ORF">HUJ06_029962</name>
</gene>
<keyword evidence="3" id="KW-1185">Reference proteome</keyword>
<feature type="domain" description="DUF7138" evidence="1">
    <location>
        <begin position="45"/>
        <end position="121"/>
    </location>
</feature>
<proteinExistence type="predicted"/>
<reference evidence="2 3" key="1">
    <citation type="journal article" date="2020" name="Mol. Biol. Evol.">
        <title>Distinct Expression and Methylation Patterns for Genes with Different Fates following a Single Whole-Genome Duplication in Flowering Plants.</title>
        <authorList>
            <person name="Shi T."/>
            <person name="Rahmani R.S."/>
            <person name="Gugger P.F."/>
            <person name="Wang M."/>
            <person name="Li H."/>
            <person name="Zhang Y."/>
            <person name="Li Z."/>
            <person name="Wang Q."/>
            <person name="Van de Peer Y."/>
            <person name="Marchal K."/>
            <person name="Chen J."/>
        </authorList>
    </citation>
    <scope>NUCLEOTIDE SEQUENCE [LARGE SCALE GENOMIC DNA]</scope>
    <source>
        <tissue evidence="2">Leaf</tissue>
    </source>
</reference>
<dbReference type="InterPro" id="IPR055562">
    <property type="entry name" value="DUF7138"/>
</dbReference>
<dbReference type="PANTHER" id="PTHR36351">
    <property type="entry name" value="EMBRYO SAC DEVELOPMENT ARREST 12"/>
    <property type="match status" value="1"/>
</dbReference>
<dbReference type="Pfam" id="PF23596">
    <property type="entry name" value="DUF7138"/>
    <property type="match status" value="1"/>
</dbReference>
<comment type="caution">
    <text evidence="2">The sequence shown here is derived from an EMBL/GenBank/DDBJ whole genome shotgun (WGS) entry which is preliminary data.</text>
</comment>
<dbReference type="PANTHER" id="PTHR36351:SF1">
    <property type="entry name" value="EMBRYO SAC DEVELOPMENT ARREST 12"/>
    <property type="match status" value="1"/>
</dbReference>
<dbReference type="AlphaFoldDB" id="A0A822Y3J5"/>
<accession>A0A822Y3J5</accession>
<protein>
    <recommendedName>
        <fullName evidence="1">DUF7138 domain-containing protein</fullName>
    </recommendedName>
</protein>
<evidence type="ECO:0000313" key="2">
    <source>
        <dbReference type="EMBL" id="DAD28494.1"/>
    </source>
</evidence>
<evidence type="ECO:0000313" key="3">
    <source>
        <dbReference type="Proteomes" id="UP000607653"/>
    </source>
</evidence>
<name>A0A822Y3J5_NELNU</name>
<dbReference type="Proteomes" id="UP000607653">
    <property type="component" value="Unassembled WGS sequence"/>
</dbReference>
<dbReference type="EMBL" id="DUZY01000002">
    <property type="protein sequence ID" value="DAD28494.1"/>
    <property type="molecule type" value="Genomic_DNA"/>
</dbReference>
<sequence length="257" mass="29815">MDAKPLCHLTFLSLLDAGVSPDRRNSAKKPLRMTENSTVVSFPVEECEIDLGNINVHSSMEFKKFQSFLSQKIGISPHQIFVSLIRRKPSKSSPGYRRKIPITEKVDFSAILGEKDCFFYVTLMKRSRRERRGKPRRILEEENYLSPHLIDSAQEKVPPPKKILLRRNAGLVSLFYDQVTSPEYLYSGREILGFRSVDNRLWSEQDLQPITVGRTTNNNTCSDTMKKFWKPLRSYPSLISYDIYVQIRSEFLLLKTF</sequence>
<evidence type="ECO:0000259" key="1">
    <source>
        <dbReference type="Pfam" id="PF23596"/>
    </source>
</evidence>